<feature type="region of interest" description="Disordered" evidence="1">
    <location>
        <begin position="201"/>
        <end position="242"/>
    </location>
</feature>
<gene>
    <name evidence="3" type="ORF">B0T21DRAFT_383784</name>
</gene>
<dbReference type="Gene3D" id="3.30.470.30">
    <property type="entry name" value="DNA ligase/mRNA capping enzyme"/>
    <property type="match status" value="1"/>
</dbReference>
<protein>
    <recommendedName>
        <fullName evidence="2">RNA ligase domain-containing protein</fullName>
    </recommendedName>
</protein>
<evidence type="ECO:0000313" key="3">
    <source>
        <dbReference type="EMBL" id="KAK0736158.1"/>
    </source>
</evidence>
<dbReference type="EMBL" id="JAUKTV010000006">
    <property type="protein sequence ID" value="KAK0736158.1"/>
    <property type="molecule type" value="Genomic_DNA"/>
</dbReference>
<feature type="compositionally biased region" description="Basic and acidic residues" evidence="1">
    <location>
        <begin position="691"/>
        <end position="729"/>
    </location>
</feature>
<feature type="compositionally biased region" description="Low complexity" evidence="1">
    <location>
        <begin position="203"/>
        <end position="227"/>
    </location>
</feature>
<evidence type="ECO:0000313" key="4">
    <source>
        <dbReference type="Proteomes" id="UP001172159"/>
    </source>
</evidence>
<feature type="region of interest" description="Disordered" evidence="1">
    <location>
        <begin position="673"/>
        <end position="731"/>
    </location>
</feature>
<feature type="compositionally biased region" description="Acidic residues" evidence="1">
    <location>
        <begin position="754"/>
        <end position="774"/>
    </location>
</feature>
<sequence length="811" mass="89569">MSSHRSFLEAAIMDSQATLPSEATGSNTVATMPVPPRHIRKLATIRRISALEQINKRWDVATIDGWRILVLLDEGFMPNELVLFCEVDSFLPHRNPYSSLFKPFGTLQTLEGEEGWRIATQTLEVPRHWDSDKPHKFVSQGRIFHLTAFPTIVRDLRSLRLQASNSSHTSFEEFIRNVDFSDTLGIKKWAPMSTTPVTRSALVTSSVPATPSAPTSSRVTPIPSSSSGRGPLQNPKTPPFIPSARMERVQNCPNLFIKHKYRRYVYQQSVKLDGSAMTVYFVKEGSHLYDQLPLLNNQVAQAYLDNCVFDNGRAGICSSGRDIVYAVQSLQPFVSTAIGLRLPQLLSKLGLNIAIQGELIGHNILGNPYGYTAPNKKASAKDKLGDCGNGFDFFLYSIVDIHTGKRWNPKAVSQFAVEHGLRHVPIEGYVRIREIANSHDELQALADATPGEGLVFKCLDDGRWFKVLSTKWILEKGDEALARGERLRQMTAVEVESPTADLADKKPEPMQPTAPQTYHALTTIKQTTIAAPPTAPVSVPTAFVSAPSTSASAATTSVPVPKPTSEINVPVTEALSKPAIKEEVPVAETMPKPTPVAPAFTTTAPSGVPYESPNQDLWDRNADRLIHFMDWASGNDWKNIMDFVEAHSAKRAADEALEKIKREMHAFLDEKVSEQARKQQGWDNNETPTQENKKTAAEDDKKKVSKENKKAVAEEEEKTAVEEDKKAVAEKQPATFSYDVKKKPSGFYLNCAAEDSDDEVSGVDENPEAEDDIDTSPSSATTVSTTTEKPMCSPPQKRVVVSKETISWLGF</sequence>
<organism evidence="3 4">
    <name type="scientific">Apiosordaria backusii</name>
    <dbReference type="NCBI Taxonomy" id="314023"/>
    <lineage>
        <taxon>Eukaryota</taxon>
        <taxon>Fungi</taxon>
        <taxon>Dikarya</taxon>
        <taxon>Ascomycota</taxon>
        <taxon>Pezizomycotina</taxon>
        <taxon>Sordariomycetes</taxon>
        <taxon>Sordariomycetidae</taxon>
        <taxon>Sordariales</taxon>
        <taxon>Lasiosphaeriaceae</taxon>
        <taxon>Apiosordaria</taxon>
    </lineage>
</organism>
<dbReference type="Proteomes" id="UP001172159">
    <property type="component" value="Unassembled WGS sequence"/>
</dbReference>
<feature type="compositionally biased region" description="Polar residues" evidence="1">
    <location>
        <begin position="681"/>
        <end position="690"/>
    </location>
</feature>
<keyword evidence="4" id="KW-1185">Reference proteome</keyword>
<evidence type="ECO:0000259" key="2">
    <source>
        <dbReference type="Pfam" id="PF09414"/>
    </source>
</evidence>
<proteinExistence type="predicted"/>
<reference evidence="3" key="1">
    <citation type="submission" date="2023-06" db="EMBL/GenBank/DDBJ databases">
        <title>Genome-scale phylogeny and comparative genomics of the fungal order Sordariales.</title>
        <authorList>
            <consortium name="Lawrence Berkeley National Laboratory"/>
            <person name="Hensen N."/>
            <person name="Bonometti L."/>
            <person name="Westerberg I."/>
            <person name="Brannstrom I.O."/>
            <person name="Guillou S."/>
            <person name="Cros-Aarteil S."/>
            <person name="Calhoun S."/>
            <person name="Haridas S."/>
            <person name="Kuo A."/>
            <person name="Mondo S."/>
            <person name="Pangilinan J."/>
            <person name="Riley R."/>
            <person name="Labutti K."/>
            <person name="Andreopoulos B."/>
            <person name="Lipzen A."/>
            <person name="Chen C."/>
            <person name="Yanf M."/>
            <person name="Daum C."/>
            <person name="Ng V."/>
            <person name="Clum A."/>
            <person name="Steindorff A."/>
            <person name="Ohm R."/>
            <person name="Martin F."/>
            <person name="Silar P."/>
            <person name="Natvig D."/>
            <person name="Lalanne C."/>
            <person name="Gautier V."/>
            <person name="Ament-Velasquez S.L."/>
            <person name="Kruys A."/>
            <person name="Hutchinson M.I."/>
            <person name="Powell A.J."/>
            <person name="Barry K."/>
            <person name="Miller A.N."/>
            <person name="Grigoriev I.V."/>
            <person name="Debuchy R."/>
            <person name="Gladieux P."/>
            <person name="Thoren M.H."/>
            <person name="Johannesson H."/>
        </authorList>
    </citation>
    <scope>NUCLEOTIDE SEQUENCE</scope>
    <source>
        <strain evidence="3">CBS 540.89</strain>
    </source>
</reference>
<comment type="caution">
    <text evidence="3">The sequence shown here is derived from an EMBL/GenBank/DDBJ whole genome shotgun (WGS) entry which is preliminary data.</text>
</comment>
<feature type="region of interest" description="Disordered" evidence="1">
    <location>
        <begin position="754"/>
        <end position="798"/>
    </location>
</feature>
<dbReference type="Pfam" id="PF09414">
    <property type="entry name" value="RNA_ligase"/>
    <property type="match status" value="1"/>
</dbReference>
<dbReference type="InterPro" id="IPR021122">
    <property type="entry name" value="RNA_ligase_dom_REL/Rnl2"/>
</dbReference>
<accession>A0AA40EHK5</accession>
<feature type="compositionally biased region" description="Low complexity" evidence="1">
    <location>
        <begin position="775"/>
        <end position="787"/>
    </location>
</feature>
<dbReference type="AlphaFoldDB" id="A0AA40EHK5"/>
<feature type="domain" description="RNA ligase" evidence="2">
    <location>
        <begin position="267"/>
        <end position="467"/>
    </location>
</feature>
<name>A0AA40EHK5_9PEZI</name>
<dbReference type="Pfam" id="PF21189">
    <property type="entry name" value="PHA02142"/>
    <property type="match status" value="1"/>
</dbReference>
<evidence type="ECO:0000256" key="1">
    <source>
        <dbReference type="SAM" id="MobiDB-lite"/>
    </source>
</evidence>